<dbReference type="Pfam" id="PF01593">
    <property type="entry name" value="Amino_oxidase"/>
    <property type="match status" value="2"/>
</dbReference>
<feature type="domain" description="Amine oxidase" evidence="1">
    <location>
        <begin position="102"/>
        <end position="176"/>
    </location>
</feature>
<dbReference type="PANTHER" id="PTHR10742">
    <property type="entry name" value="FLAVIN MONOAMINE OXIDASE"/>
    <property type="match status" value="1"/>
</dbReference>
<keyword evidence="3" id="KW-1185">Reference proteome</keyword>
<comment type="caution">
    <text evidence="2">The sequence shown here is derived from an EMBL/GenBank/DDBJ whole genome shotgun (WGS) entry which is preliminary data.</text>
</comment>
<dbReference type="SUPFAM" id="SSF51905">
    <property type="entry name" value="FAD/NAD(P)-binding domain"/>
    <property type="match status" value="2"/>
</dbReference>
<gene>
    <name evidence="2" type="ORF">E3O23_03195</name>
</gene>
<dbReference type="AlphaFoldDB" id="A0A4R8UIX2"/>
<dbReference type="PANTHER" id="PTHR10742:SF410">
    <property type="entry name" value="LYSINE-SPECIFIC HISTONE DEMETHYLASE 2"/>
    <property type="match status" value="1"/>
</dbReference>
<sequence length="541" mass="55989">MVGSSPRGIAGGSPVPVLVYAAGSLMPVSDGTPTAPRAPLGVALTQTGNGRVGETVTVMKRRTFLIGSASGLSIFALAACTSPSPVPSLSPTPSVSPSPWLVPRPQTMRRTTWSKDPFARGSMSFTAVGATPADRSTLATPIQDRVFFAGEATSVDLPGTVQGARDSGRRAAREVLALADPGERIAVVGAGMAGITAARMLRDGGYDVVVIEARKRVGGRIATVSDPDWPFPIELGPSFVRSSSASRLDEDLRAAGVTTLPVPAGTETRAPGGAVVEVPTVGSDAVVDAIAWAAGQPQDVSVAQALVESGAADLSDKPGDTGVSEADWLDHTVVAEIQQPSGAESSLVSAWYAPRDPAGEDTPDDGTWQGDRIVLGGYATLLTEAAADLDLLASSAVRRIAYTDEGVSLRLETGESLGADRVIVTVPLGVLKTDALEFAPPLPFEHRGAIAALGMGLLDKIWLRFEKPFWDADSTLWSVVGGDSGFQDWVNLEPLTGEAVLMGVVAADDAIRLAKLGDDDFLAEALASLEPFALPAPEPDN</sequence>
<name>A0A4R8UIX2_9MICO</name>
<dbReference type="InterPro" id="IPR002937">
    <property type="entry name" value="Amino_oxidase"/>
</dbReference>
<evidence type="ECO:0000313" key="3">
    <source>
        <dbReference type="Proteomes" id="UP000297866"/>
    </source>
</evidence>
<evidence type="ECO:0000313" key="2">
    <source>
        <dbReference type="EMBL" id="TFB54764.1"/>
    </source>
</evidence>
<feature type="domain" description="Amine oxidase" evidence="1">
    <location>
        <begin position="192"/>
        <end position="539"/>
    </location>
</feature>
<proteinExistence type="predicted"/>
<dbReference type="Proteomes" id="UP000297866">
    <property type="component" value="Unassembled WGS sequence"/>
</dbReference>
<dbReference type="InterPro" id="IPR036188">
    <property type="entry name" value="FAD/NAD-bd_sf"/>
</dbReference>
<dbReference type="EMBL" id="SOEZ01000016">
    <property type="protein sequence ID" value="TFB54764.1"/>
    <property type="molecule type" value="Genomic_DNA"/>
</dbReference>
<dbReference type="Gene3D" id="3.50.50.60">
    <property type="entry name" value="FAD/NAD(P)-binding domain"/>
    <property type="match status" value="2"/>
</dbReference>
<protein>
    <submittedName>
        <fullName evidence="2">Oxidoreductase</fullName>
    </submittedName>
</protein>
<organism evidence="2 3">
    <name type="scientific">Cryobacterium tagatosivorans</name>
    <dbReference type="NCBI Taxonomy" id="1259199"/>
    <lineage>
        <taxon>Bacteria</taxon>
        <taxon>Bacillati</taxon>
        <taxon>Actinomycetota</taxon>
        <taxon>Actinomycetes</taxon>
        <taxon>Micrococcales</taxon>
        <taxon>Microbacteriaceae</taxon>
        <taxon>Cryobacterium</taxon>
    </lineage>
</organism>
<evidence type="ECO:0000259" key="1">
    <source>
        <dbReference type="Pfam" id="PF01593"/>
    </source>
</evidence>
<dbReference type="InterPro" id="IPR050281">
    <property type="entry name" value="Flavin_monoamine_oxidase"/>
</dbReference>
<dbReference type="OrthoDB" id="337830at2"/>
<dbReference type="GO" id="GO:0016491">
    <property type="term" value="F:oxidoreductase activity"/>
    <property type="evidence" value="ECO:0007669"/>
    <property type="project" value="InterPro"/>
</dbReference>
<dbReference type="SUPFAM" id="SSF54373">
    <property type="entry name" value="FAD-linked reductases, C-terminal domain"/>
    <property type="match status" value="1"/>
</dbReference>
<accession>A0A4R8UIX2</accession>
<dbReference type="Gene3D" id="3.90.660.10">
    <property type="match status" value="1"/>
</dbReference>
<reference evidence="2 3" key="1">
    <citation type="submission" date="2019-03" db="EMBL/GenBank/DDBJ databases">
        <title>Genomics of glacier-inhabiting Cryobacterium strains.</title>
        <authorList>
            <person name="Liu Q."/>
            <person name="Xin Y.-H."/>
        </authorList>
    </citation>
    <scope>NUCLEOTIDE SEQUENCE [LARGE SCALE GENOMIC DNA]</scope>
    <source>
        <strain evidence="2 3">Sr47</strain>
    </source>
</reference>